<keyword evidence="1" id="KW-0175">Coiled coil</keyword>
<dbReference type="EMBL" id="JACHIW010000001">
    <property type="protein sequence ID" value="MBB5155678.1"/>
    <property type="molecule type" value="Genomic_DNA"/>
</dbReference>
<protein>
    <submittedName>
        <fullName evidence="2">DNA-binding transcriptional MerR regulator</fullName>
    </submittedName>
</protein>
<dbReference type="RefSeq" id="WP_184726974.1">
    <property type="nucleotide sequence ID" value="NZ_JACHIW010000001.1"/>
</dbReference>
<dbReference type="AlphaFoldDB" id="A0A840QAJ6"/>
<sequence>MLGYRSVFEVEQGKHDILELTREQLRSWLVHKKYDGDALRLGVPARLAEDVDGVMLERTGRDGSYALRVRVVENMPGGTWTSQLTILTPGGADPAVVWLDVFNPEVLSEDDDEPRQRRQWTGTPKLVRGLLTVLPARDGSARLDTRPRRFVGEEALELVDVVRDPKRRGPVYIAGSSAFLPQQSWLDLVAKLLRQTVGIGAGYVLDPDATRIFSEAVGKSHAVLPGTIRTFLPGAEFGDTSDALRHRVLSTSRIVEDHPLRLARLLGWRARDHAIESSLPKVLTRLDQYFEKQLDLILVGGDGAEPVDARGTGAPEQVAADVGFPGIRADRVAVVPRDADLLLVLREELDDADLNTERLREILALARSGQREQANRLALSRRFEELQERNAELQRSVDELSKQLDDETLELAEARADLKAETDTTRHLRRVLRETQRWDVLWSQPEESLVDTLPDSLVDVLTRFEELEYVRFTGDREKTFELAERDRVGVWAGKTWEALLALEDYARASAEGRCDRDVDGYLRNLPDDCRGFSPRNHARDESEDVRNNARLRSARVLPVPVEFDQRGRAYMGAHFKIAKFGTISPRMHYLDATATTGKVYVGYIGAHLRTKMTN</sequence>
<dbReference type="Proteomes" id="UP000584374">
    <property type="component" value="Unassembled WGS sequence"/>
</dbReference>
<accession>A0A840QAJ6</accession>
<reference evidence="2 3" key="1">
    <citation type="submission" date="2020-08" db="EMBL/GenBank/DDBJ databases">
        <title>Sequencing the genomes of 1000 actinobacteria strains.</title>
        <authorList>
            <person name="Klenk H.-P."/>
        </authorList>
    </citation>
    <scope>NUCLEOTIDE SEQUENCE [LARGE SCALE GENOMIC DNA]</scope>
    <source>
        <strain evidence="2 3">DSM 45584</strain>
    </source>
</reference>
<gene>
    <name evidence="2" type="ORF">BJ970_003212</name>
</gene>
<proteinExistence type="predicted"/>
<keyword evidence="3" id="KW-1185">Reference proteome</keyword>
<comment type="caution">
    <text evidence="2">The sequence shown here is derived from an EMBL/GenBank/DDBJ whole genome shotgun (WGS) entry which is preliminary data.</text>
</comment>
<name>A0A840QAJ6_9PSEU</name>
<evidence type="ECO:0000313" key="3">
    <source>
        <dbReference type="Proteomes" id="UP000584374"/>
    </source>
</evidence>
<evidence type="ECO:0000256" key="1">
    <source>
        <dbReference type="SAM" id="Coils"/>
    </source>
</evidence>
<feature type="coiled-coil region" evidence="1">
    <location>
        <begin position="376"/>
        <end position="424"/>
    </location>
</feature>
<dbReference type="GO" id="GO:0003677">
    <property type="term" value="F:DNA binding"/>
    <property type="evidence" value="ECO:0007669"/>
    <property type="project" value="UniProtKB-KW"/>
</dbReference>
<keyword evidence="2" id="KW-0238">DNA-binding</keyword>
<evidence type="ECO:0000313" key="2">
    <source>
        <dbReference type="EMBL" id="MBB5155678.1"/>
    </source>
</evidence>
<organism evidence="2 3">
    <name type="scientific">Saccharopolyspora phatthalungensis</name>
    <dbReference type="NCBI Taxonomy" id="664693"/>
    <lineage>
        <taxon>Bacteria</taxon>
        <taxon>Bacillati</taxon>
        <taxon>Actinomycetota</taxon>
        <taxon>Actinomycetes</taxon>
        <taxon>Pseudonocardiales</taxon>
        <taxon>Pseudonocardiaceae</taxon>
        <taxon>Saccharopolyspora</taxon>
    </lineage>
</organism>